<dbReference type="Proteomes" id="UP001597116">
    <property type="component" value="Unassembled WGS sequence"/>
</dbReference>
<dbReference type="RefSeq" id="WP_265988932.1">
    <property type="nucleotide sequence ID" value="NZ_CP110973.1"/>
</dbReference>
<organism evidence="8 9">
    <name type="scientific">Larkinella insperata</name>
    <dbReference type="NCBI Taxonomy" id="332158"/>
    <lineage>
        <taxon>Bacteria</taxon>
        <taxon>Pseudomonadati</taxon>
        <taxon>Bacteroidota</taxon>
        <taxon>Cytophagia</taxon>
        <taxon>Cytophagales</taxon>
        <taxon>Spirosomataceae</taxon>
        <taxon>Larkinella</taxon>
    </lineage>
</organism>
<keyword evidence="4 6" id="KW-1133">Transmembrane helix</keyword>
<proteinExistence type="inferred from homology"/>
<evidence type="ECO:0000256" key="5">
    <source>
        <dbReference type="ARBA" id="ARBA00023136"/>
    </source>
</evidence>
<sequence length="304" mass="33558">MKLGNEKSRWVGFALAIVAATFWGVSGAFAQFLFNQRGINTEWLVTIRLLISGFILLTMAYLRKGPAVWQLWRNNGDVAQILLFGFVGIPAVQYTYFAAIEHSNAATATVLQYVGPVLIVIYLAFRNRKWPAPFQYLAVFMATIGTFLLVTHGRFDRLSISGHALFWGLGAAFGLAFYTIQPTRLLNRYDPLIITGWGMLLGGFAFSFVHAPWEGSGHWDLYTYLSTAAVILLGTVIAFSFFLQAVRLIGAETASLLSSVEPLSATVLSILWLGVSFESIDWLGGLLILSTVILLTLKKPEAAY</sequence>
<evidence type="ECO:0000313" key="9">
    <source>
        <dbReference type="Proteomes" id="UP001597116"/>
    </source>
</evidence>
<dbReference type="PANTHER" id="PTHR32322:SF2">
    <property type="entry name" value="EAMA DOMAIN-CONTAINING PROTEIN"/>
    <property type="match status" value="1"/>
</dbReference>
<feature type="transmembrane region" description="Helical" evidence="6">
    <location>
        <begin position="161"/>
        <end position="180"/>
    </location>
</feature>
<feature type="transmembrane region" description="Helical" evidence="6">
    <location>
        <begin position="105"/>
        <end position="125"/>
    </location>
</feature>
<evidence type="ECO:0000256" key="4">
    <source>
        <dbReference type="ARBA" id="ARBA00022989"/>
    </source>
</evidence>
<feature type="domain" description="EamA" evidence="7">
    <location>
        <begin position="164"/>
        <end position="296"/>
    </location>
</feature>
<keyword evidence="9" id="KW-1185">Reference proteome</keyword>
<dbReference type="PANTHER" id="PTHR32322">
    <property type="entry name" value="INNER MEMBRANE TRANSPORTER"/>
    <property type="match status" value="1"/>
</dbReference>
<feature type="transmembrane region" description="Helical" evidence="6">
    <location>
        <begin position="221"/>
        <end position="243"/>
    </location>
</feature>
<feature type="transmembrane region" description="Helical" evidence="6">
    <location>
        <begin position="81"/>
        <end position="99"/>
    </location>
</feature>
<accession>A0ABW3QIV3</accession>
<comment type="caution">
    <text evidence="8">The sequence shown here is derived from an EMBL/GenBank/DDBJ whole genome shotgun (WGS) entry which is preliminary data.</text>
</comment>
<keyword evidence="3 6" id="KW-0812">Transmembrane</keyword>
<feature type="transmembrane region" description="Helical" evidence="6">
    <location>
        <begin position="137"/>
        <end position="155"/>
    </location>
</feature>
<reference evidence="9" key="1">
    <citation type="journal article" date="2019" name="Int. J. Syst. Evol. Microbiol.">
        <title>The Global Catalogue of Microorganisms (GCM) 10K type strain sequencing project: providing services to taxonomists for standard genome sequencing and annotation.</title>
        <authorList>
            <consortium name="The Broad Institute Genomics Platform"/>
            <consortium name="The Broad Institute Genome Sequencing Center for Infectious Disease"/>
            <person name="Wu L."/>
            <person name="Ma J."/>
        </authorList>
    </citation>
    <scope>NUCLEOTIDE SEQUENCE [LARGE SCALE GENOMIC DNA]</scope>
    <source>
        <strain evidence="9">CCUG 55608</strain>
    </source>
</reference>
<feature type="transmembrane region" description="Helical" evidence="6">
    <location>
        <begin position="280"/>
        <end position="297"/>
    </location>
</feature>
<gene>
    <name evidence="8" type="ORF">ACFQ4C_24275</name>
</gene>
<evidence type="ECO:0000256" key="6">
    <source>
        <dbReference type="SAM" id="Phobius"/>
    </source>
</evidence>
<feature type="transmembrane region" description="Helical" evidence="6">
    <location>
        <begin position="255"/>
        <end position="274"/>
    </location>
</feature>
<feature type="transmembrane region" description="Helical" evidence="6">
    <location>
        <begin position="192"/>
        <end position="209"/>
    </location>
</feature>
<dbReference type="InterPro" id="IPR000620">
    <property type="entry name" value="EamA_dom"/>
</dbReference>
<protein>
    <submittedName>
        <fullName evidence="8">DMT family transporter</fullName>
    </submittedName>
</protein>
<comment type="subcellular location">
    <subcellularLocation>
        <location evidence="1">Membrane</location>
        <topology evidence="1">Multi-pass membrane protein</topology>
    </subcellularLocation>
</comment>
<dbReference type="SUPFAM" id="SSF103481">
    <property type="entry name" value="Multidrug resistance efflux transporter EmrE"/>
    <property type="match status" value="2"/>
</dbReference>
<feature type="transmembrane region" description="Helical" evidence="6">
    <location>
        <begin position="43"/>
        <end position="61"/>
    </location>
</feature>
<dbReference type="Pfam" id="PF00892">
    <property type="entry name" value="EamA"/>
    <property type="match status" value="2"/>
</dbReference>
<evidence type="ECO:0000256" key="3">
    <source>
        <dbReference type="ARBA" id="ARBA00022692"/>
    </source>
</evidence>
<dbReference type="EMBL" id="JBHTLP010000021">
    <property type="protein sequence ID" value="MFD1144265.1"/>
    <property type="molecule type" value="Genomic_DNA"/>
</dbReference>
<name>A0ABW3QIV3_9BACT</name>
<evidence type="ECO:0000256" key="2">
    <source>
        <dbReference type="ARBA" id="ARBA00007362"/>
    </source>
</evidence>
<comment type="similarity">
    <text evidence="2">Belongs to the EamA transporter family.</text>
</comment>
<keyword evidence="5 6" id="KW-0472">Membrane</keyword>
<evidence type="ECO:0000256" key="1">
    <source>
        <dbReference type="ARBA" id="ARBA00004141"/>
    </source>
</evidence>
<dbReference type="InterPro" id="IPR037185">
    <property type="entry name" value="EmrE-like"/>
</dbReference>
<dbReference type="InterPro" id="IPR050638">
    <property type="entry name" value="AA-Vitamin_Transporters"/>
</dbReference>
<evidence type="ECO:0000313" key="8">
    <source>
        <dbReference type="EMBL" id="MFD1144265.1"/>
    </source>
</evidence>
<feature type="domain" description="EamA" evidence="7">
    <location>
        <begin position="12"/>
        <end position="150"/>
    </location>
</feature>
<evidence type="ECO:0000259" key="7">
    <source>
        <dbReference type="Pfam" id="PF00892"/>
    </source>
</evidence>